<feature type="binding site" evidence="9">
    <location>
        <position position="110"/>
    </location>
    <ligand>
        <name>substrate</name>
    </ligand>
</feature>
<evidence type="ECO:0000313" key="12">
    <source>
        <dbReference type="Proteomes" id="UP000824208"/>
    </source>
</evidence>
<feature type="binding site" evidence="9">
    <location>
        <position position="189"/>
    </location>
    <ligand>
        <name>pyridoxal 5'-phosphate</name>
        <dbReference type="ChEBI" id="CHEBI:597326"/>
    </ligand>
</feature>
<dbReference type="CDD" id="cd00609">
    <property type="entry name" value="AAT_like"/>
    <property type="match status" value="1"/>
</dbReference>
<dbReference type="Gene3D" id="3.90.1150.10">
    <property type="entry name" value="Aspartate Aminotransferase, domain 1"/>
    <property type="match status" value="1"/>
</dbReference>
<feature type="binding site" evidence="9">
    <location>
        <position position="220"/>
    </location>
    <ligand>
        <name>pyridoxal 5'-phosphate</name>
        <dbReference type="ChEBI" id="CHEBI:597326"/>
    </ligand>
</feature>
<proteinExistence type="inferred from homology"/>
<feature type="modified residue" description="N6-(pyridoxal phosphate)lysine" evidence="9">
    <location>
        <position position="251"/>
    </location>
</feature>
<dbReference type="SUPFAM" id="SSF53383">
    <property type="entry name" value="PLP-dependent transferases"/>
    <property type="match status" value="1"/>
</dbReference>
<feature type="domain" description="Aminotransferase class I/classII large" evidence="10">
    <location>
        <begin position="36"/>
        <end position="402"/>
    </location>
</feature>
<feature type="binding site" evidence="9">
    <location>
        <position position="289"/>
    </location>
    <ligand>
        <name>pyridoxal 5'-phosphate</name>
        <dbReference type="ChEBI" id="CHEBI:597326"/>
    </ligand>
</feature>
<dbReference type="InterPro" id="IPR015421">
    <property type="entry name" value="PyrdxlP-dep_Trfase_major"/>
</dbReference>
<dbReference type="InterPro" id="IPR004839">
    <property type="entry name" value="Aminotransferase_I/II_large"/>
</dbReference>
<feature type="binding site" evidence="9">
    <location>
        <position position="42"/>
    </location>
    <ligand>
        <name>substrate</name>
    </ligand>
</feature>
<reference evidence="11" key="2">
    <citation type="submission" date="2021-04" db="EMBL/GenBank/DDBJ databases">
        <authorList>
            <person name="Gilroy R."/>
        </authorList>
    </citation>
    <scope>NUCLEOTIDE SEQUENCE</scope>
    <source>
        <strain evidence="11">CHK189-11263</strain>
    </source>
</reference>
<evidence type="ECO:0000256" key="2">
    <source>
        <dbReference type="ARBA" id="ARBA00004982"/>
    </source>
</evidence>
<dbReference type="InterPro" id="IPR019942">
    <property type="entry name" value="DapL/ALD1"/>
</dbReference>
<evidence type="ECO:0000256" key="8">
    <source>
        <dbReference type="ARBA" id="ARBA00051934"/>
    </source>
</evidence>
<feature type="binding site" evidence="9">
    <location>
        <position position="15"/>
    </location>
    <ligand>
        <name>substrate</name>
    </ligand>
</feature>
<evidence type="ECO:0000256" key="3">
    <source>
        <dbReference type="ARBA" id="ARBA00013138"/>
    </source>
</evidence>
<evidence type="ECO:0000313" key="11">
    <source>
        <dbReference type="EMBL" id="HJB56700.1"/>
    </source>
</evidence>
<dbReference type="AlphaFoldDB" id="A0A9D2S606"/>
<evidence type="ECO:0000259" key="10">
    <source>
        <dbReference type="Pfam" id="PF00155"/>
    </source>
</evidence>
<feature type="binding site" evidence="9">
    <location>
        <position position="72"/>
    </location>
    <ligand>
        <name>pyridoxal 5'-phosphate</name>
        <dbReference type="ChEBI" id="CHEBI:597326"/>
    </ligand>
</feature>
<comment type="function">
    <text evidence="9">Involved in the synthesis of meso-diaminopimelate (m-DAP or DL-DAP), required for both lysine and peptidoglycan biosynthesis. Catalyzes the direct conversion of tetrahydrodipicolinate to LL-diaminopimelate.</text>
</comment>
<dbReference type="GO" id="GO:0033362">
    <property type="term" value="P:lysine biosynthetic process via diaminopimelate, diaminopimelate-aminotransferase pathway"/>
    <property type="evidence" value="ECO:0007669"/>
    <property type="project" value="UniProtKB-UniRule"/>
</dbReference>
<dbReference type="FunFam" id="3.40.640.10:FF:000099">
    <property type="entry name" value="LL-diaminopimelate aminotransferase, chloroplastic"/>
    <property type="match status" value="1"/>
</dbReference>
<dbReference type="HAMAP" id="MF_01642">
    <property type="entry name" value="DapL_aminotrans_1"/>
    <property type="match status" value="1"/>
</dbReference>
<dbReference type="GO" id="GO:0010285">
    <property type="term" value="F:L,L-diaminopimelate aminotransferase activity"/>
    <property type="evidence" value="ECO:0007669"/>
    <property type="project" value="UniProtKB-UniRule"/>
</dbReference>
<feature type="binding site" evidence="9">
    <location>
        <position position="259"/>
    </location>
    <ligand>
        <name>pyridoxal 5'-phosphate</name>
        <dbReference type="ChEBI" id="CHEBI:597326"/>
    </ligand>
</feature>
<evidence type="ECO:0000256" key="9">
    <source>
        <dbReference type="HAMAP-Rule" id="MF_01642"/>
    </source>
</evidence>
<comment type="subunit">
    <text evidence="9">Homodimer.</text>
</comment>
<gene>
    <name evidence="9" type="primary">dapL</name>
    <name evidence="11" type="ORF">H9714_04015</name>
</gene>
<feature type="binding site" evidence="9">
    <location>
        <position position="133"/>
    </location>
    <ligand>
        <name>pyridoxal 5'-phosphate</name>
        <dbReference type="ChEBI" id="CHEBI:597326"/>
    </ligand>
</feature>
<feature type="binding site" evidence="9">
    <location>
        <position position="189"/>
    </location>
    <ligand>
        <name>substrate</name>
    </ligand>
</feature>
<dbReference type="EMBL" id="DWYC01000043">
    <property type="protein sequence ID" value="HJB56700.1"/>
    <property type="molecule type" value="Genomic_DNA"/>
</dbReference>
<comment type="cofactor">
    <cofactor evidence="1 9">
        <name>pyridoxal 5'-phosphate</name>
        <dbReference type="ChEBI" id="CHEBI:597326"/>
    </cofactor>
</comment>
<dbReference type="PANTHER" id="PTHR43144">
    <property type="entry name" value="AMINOTRANSFERASE"/>
    <property type="match status" value="1"/>
</dbReference>
<dbReference type="Proteomes" id="UP000824208">
    <property type="component" value="Unassembled WGS sequence"/>
</dbReference>
<dbReference type="NCBIfam" id="TIGR03542">
    <property type="entry name" value="DAPAT_plant"/>
    <property type="match status" value="1"/>
</dbReference>
<feature type="binding site" evidence="9">
    <location>
        <begin position="109"/>
        <end position="110"/>
    </location>
    <ligand>
        <name>pyridoxal 5'-phosphate</name>
        <dbReference type="ChEBI" id="CHEBI:597326"/>
    </ligand>
</feature>
<evidence type="ECO:0000256" key="6">
    <source>
        <dbReference type="ARBA" id="ARBA00022679"/>
    </source>
</evidence>
<dbReference type="InterPro" id="IPR015424">
    <property type="entry name" value="PyrdxlP-dep_Trfase"/>
</dbReference>
<accession>A0A9D2S606</accession>
<comment type="pathway">
    <text evidence="2 9">Amino-acid biosynthesis; L-lysine biosynthesis via DAP pathway; LL-2,6-diaminopimelate from (S)-tetrahydrodipicolinate (aminotransferase route): step 1/1.</text>
</comment>
<feature type="binding site" evidence="9">
    <location>
        <position position="289"/>
    </location>
    <ligand>
        <name>substrate</name>
    </ligand>
</feature>
<dbReference type="InterPro" id="IPR015422">
    <property type="entry name" value="PyrdxlP-dep_Trfase_small"/>
</dbReference>
<feature type="binding site" evidence="9">
    <location>
        <position position="385"/>
    </location>
    <ligand>
        <name>substrate</name>
    </ligand>
</feature>
<feature type="binding site" evidence="9">
    <location>
        <position position="133"/>
    </location>
    <ligand>
        <name>substrate</name>
    </ligand>
</feature>
<keyword evidence="7 9" id="KW-0663">Pyridoxal phosphate</keyword>
<evidence type="ECO:0000256" key="1">
    <source>
        <dbReference type="ARBA" id="ARBA00001933"/>
    </source>
</evidence>
<protein>
    <recommendedName>
        <fullName evidence="4 9">LL-diaminopimelate aminotransferase</fullName>
        <shortName evidence="9">DAP-AT</shortName>
        <shortName evidence="9">DAP-aminotransferase</shortName>
        <shortName evidence="9">LL-DAP-aminotransferase</shortName>
        <ecNumber evidence="3 9">2.6.1.83</ecNumber>
    </recommendedName>
</protein>
<name>A0A9D2S606_9FIRM</name>
<sequence>MTEINANFRKLPGGYLFPEIARRVRAYSAQNPRARLIRLGIGDVTLPLAPCVTAAMEEACREMGRKETFRGYCEETNGSYGFLRRAIQGVYRDAGVELADDEIFVSDGAKSDCANIGELFAPQAVAAVCDPVYPVYVDSSAIAGRAGTYDPVTGRWDRLVYLPCTAENGFFPTPPAEQADLIYLCSPNNPTGTAADRAQLRRWVDYANARGSVLLFDGAYEAFITRPEIPHSIFEIPGARTCAIEFRSFSKSAGFTGVRCAYTVIPRELNRGGMSLNALWARRQSTKFNGVAYVVQRAAQAALSPQGLRETGAAIQYYRRNAQTLRDGLTKAGLTVCGGVDAPYLWVKTPDGMDSWGFFDHLLRRAGVVSTPGAGFGPGGEGYIRLTAFGEAEQAREAVERIRTALA</sequence>
<evidence type="ECO:0000256" key="4">
    <source>
        <dbReference type="ARBA" id="ARBA00018052"/>
    </source>
</evidence>
<evidence type="ECO:0000256" key="5">
    <source>
        <dbReference type="ARBA" id="ARBA00022576"/>
    </source>
</evidence>
<comment type="catalytic activity">
    <reaction evidence="8 9">
        <text>(2S,6S)-2,6-diaminopimelate + 2-oxoglutarate = (S)-2,3,4,5-tetrahydrodipicolinate + L-glutamate + H2O + H(+)</text>
        <dbReference type="Rhea" id="RHEA:23988"/>
        <dbReference type="ChEBI" id="CHEBI:15377"/>
        <dbReference type="ChEBI" id="CHEBI:15378"/>
        <dbReference type="ChEBI" id="CHEBI:16810"/>
        <dbReference type="ChEBI" id="CHEBI:16845"/>
        <dbReference type="ChEBI" id="CHEBI:29985"/>
        <dbReference type="ChEBI" id="CHEBI:57609"/>
        <dbReference type="EC" id="2.6.1.83"/>
    </reaction>
</comment>
<organism evidence="11 12">
    <name type="scientific">Candidatus Flavonifractor intestinipullorum</name>
    <dbReference type="NCBI Taxonomy" id="2838587"/>
    <lineage>
        <taxon>Bacteria</taxon>
        <taxon>Bacillati</taxon>
        <taxon>Bacillota</taxon>
        <taxon>Clostridia</taxon>
        <taxon>Eubacteriales</taxon>
        <taxon>Oscillospiraceae</taxon>
        <taxon>Flavonifractor</taxon>
    </lineage>
</organism>
<comment type="caution">
    <text evidence="11">The sequence shown here is derived from an EMBL/GenBank/DDBJ whole genome shotgun (WGS) entry which is preliminary data.</text>
</comment>
<feature type="binding site" evidence="9">
    <location>
        <begin position="248"/>
        <end position="250"/>
    </location>
    <ligand>
        <name>pyridoxal 5'-phosphate</name>
        <dbReference type="ChEBI" id="CHEBI:597326"/>
    </ligand>
</feature>
<keyword evidence="5 9" id="KW-0032">Aminotransferase</keyword>
<evidence type="ECO:0000256" key="7">
    <source>
        <dbReference type="ARBA" id="ARBA00022898"/>
    </source>
</evidence>
<dbReference type="Pfam" id="PF00155">
    <property type="entry name" value="Aminotran_1_2"/>
    <property type="match status" value="1"/>
</dbReference>
<dbReference type="Gene3D" id="3.40.640.10">
    <property type="entry name" value="Type I PLP-dependent aspartate aminotransferase-like (Major domain)"/>
    <property type="match status" value="1"/>
</dbReference>
<dbReference type="GO" id="GO:0030170">
    <property type="term" value="F:pyridoxal phosphate binding"/>
    <property type="evidence" value="ECO:0007669"/>
    <property type="project" value="UniProtKB-UniRule"/>
</dbReference>
<comment type="similarity">
    <text evidence="9">Belongs to the class-I pyridoxal-phosphate-dependent aminotransferase family. LL-diaminopimelate aminotransferase subfamily.</text>
</comment>
<reference evidence="11" key="1">
    <citation type="journal article" date="2021" name="PeerJ">
        <title>Extensive microbial diversity within the chicken gut microbiome revealed by metagenomics and culture.</title>
        <authorList>
            <person name="Gilroy R."/>
            <person name="Ravi A."/>
            <person name="Getino M."/>
            <person name="Pursley I."/>
            <person name="Horton D.L."/>
            <person name="Alikhan N.F."/>
            <person name="Baker D."/>
            <person name="Gharbi K."/>
            <person name="Hall N."/>
            <person name="Watson M."/>
            <person name="Adriaenssens E.M."/>
            <person name="Foster-Nyarko E."/>
            <person name="Jarju S."/>
            <person name="Secka A."/>
            <person name="Antonio M."/>
            <person name="Oren A."/>
            <person name="Chaudhuri R.R."/>
            <person name="La Ragione R."/>
            <person name="Hildebrand F."/>
            <person name="Pallen M.J."/>
        </authorList>
    </citation>
    <scope>NUCLEOTIDE SEQUENCE</scope>
    <source>
        <strain evidence="11">CHK189-11263</strain>
    </source>
</reference>
<dbReference type="EC" id="2.6.1.83" evidence="3 9"/>
<keyword evidence="6 9" id="KW-0808">Transferase</keyword>